<name>A0AAP0KHU8_9MAGN</name>
<organism evidence="1 2">
    <name type="scientific">Stephania japonica</name>
    <dbReference type="NCBI Taxonomy" id="461633"/>
    <lineage>
        <taxon>Eukaryota</taxon>
        <taxon>Viridiplantae</taxon>
        <taxon>Streptophyta</taxon>
        <taxon>Embryophyta</taxon>
        <taxon>Tracheophyta</taxon>
        <taxon>Spermatophyta</taxon>
        <taxon>Magnoliopsida</taxon>
        <taxon>Ranunculales</taxon>
        <taxon>Menispermaceae</taxon>
        <taxon>Menispermoideae</taxon>
        <taxon>Cissampelideae</taxon>
        <taxon>Stephania</taxon>
    </lineage>
</organism>
<evidence type="ECO:0000313" key="1">
    <source>
        <dbReference type="EMBL" id="KAK9152847.1"/>
    </source>
</evidence>
<accession>A0AAP0KHU8</accession>
<protein>
    <submittedName>
        <fullName evidence="1">Uncharacterized protein</fullName>
    </submittedName>
</protein>
<evidence type="ECO:0000313" key="2">
    <source>
        <dbReference type="Proteomes" id="UP001417504"/>
    </source>
</evidence>
<reference evidence="1 2" key="1">
    <citation type="submission" date="2024-01" db="EMBL/GenBank/DDBJ databases">
        <title>Genome assemblies of Stephania.</title>
        <authorList>
            <person name="Yang L."/>
        </authorList>
    </citation>
    <scope>NUCLEOTIDE SEQUENCE [LARGE SCALE GENOMIC DNA]</scope>
    <source>
        <strain evidence="1">QJT</strain>
        <tissue evidence="1">Leaf</tissue>
    </source>
</reference>
<dbReference type="AlphaFoldDB" id="A0AAP0KHU8"/>
<dbReference type="EMBL" id="JBBNAE010000001">
    <property type="protein sequence ID" value="KAK9152847.1"/>
    <property type="molecule type" value="Genomic_DNA"/>
</dbReference>
<keyword evidence="2" id="KW-1185">Reference proteome</keyword>
<gene>
    <name evidence="1" type="ORF">Sjap_000327</name>
</gene>
<comment type="caution">
    <text evidence="1">The sequence shown here is derived from an EMBL/GenBank/DDBJ whole genome shotgun (WGS) entry which is preliminary data.</text>
</comment>
<proteinExistence type="predicted"/>
<sequence length="240" mass="25884">MGIQKCADINLDDSNYSSPMPIIGLYVAGASSKPVHESIVSSPMTQPGEAIAIVKSVKKRLLRENTVMAQEVGMISSFIQRKAYTSIEELNRDLEQLFVDVLSEGLVRLPSIILKEINESSPEDLEKRLKEALKVVSKIQQLEGLVQWTFPLGTTITSLATVASTIGDNEETQEISNSNAITIDADTAADQNSIAVTQESDSNAIPIDANTAADQNSIAEGIVSGSVSIHIEDEIIPFVQ</sequence>
<dbReference type="Proteomes" id="UP001417504">
    <property type="component" value="Unassembled WGS sequence"/>
</dbReference>